<gene>
    <name evidence="1" type="ORF">B0I10_10116</name>
</gene>
<evidence type="ECO:0000313" key="2">
    <source>
        <dbReference type="Proteomes" id="UP000249518"/>
    </source>
</evidence>
<accession>A0A328WWU6</accession>
<sequence length="71" mass="8495">MTGLFHDPEKGFDASKILKKNSKKFINYFLRLDYFMIQRRGLMLVKSLKLFSKVLRIFLCLKFSQANLEKF</sequence>
<reference evidence="1 2" key="1">
    <citation type="submission" date="2018-06" db="EMBL/GenBank/DDBJ databases">
        <title>Genomic Encyclopedia of Type Strains, Phase III (KMG-III): the genomes of soil and plant-associated and newly described type strains.</title>
        <authorList>
            <person name="Whitman W."/>
        </authorList>
    </citation>
    <scope>NUCLEOTIDE SEQUENCE [LARGE SCALE GENOMIC DNA]</scope>
    <source>
        <strain evidence="1 2">CGMCC 1.12504</strain>
    </source>
</reference>
<protein>
    <submittedName>
        <fullName evidence="1">Uncharacterized protein</fullName>
    </submittedName>
</protein>
<dbReference type="Proteomes" id="UP000249518">
    <property type="component" value="Unassembled WGS sequence"/>
</dbReference>
<evidence type="ECO:0000313" key="1">
    <source>
        <dbReference type="EMBL" id="RAR50850.1"/>
    </source>
</evidence>
<dbReference type="AlphaFoldDB" id="A0A328WWU6"/>
<proteinExistence type="predicted"/>
<comment type="caution">
    <text evidence="1">The sequence shown here is derived from an EMBL/GenBank/DDBJ whole genome shotgun (WGS) entry which is preliminary data.</text>
</comment>
<name>A0A328WWU6_9FLAO</name>
<organism evidence="1 2">
    <name type="scientific">Flavobacterium lacus</name>
    <dbReference type="NCBI Taxonomy" id="1353778"/>
    <lineage>
        <taxon>Bacteria</taxon>
        <taxon>Pseudomonadati</taxon>
        <taxon>Bacteroidota</taxon>
        <taxon>Flavobacteriia</taxon>
        <taxon>Flavobacteriales</taxon>
        <taxon>Flavobacteriaceae</taxon>
        <taxon>Flavobacterium</taxon>
    </lineage>
</organism>
<dbReference type="EMBL" id="QLSV01000001">
    <property type="protein sequence ID" value="RAR50850.1"/>
    <property type="molecule type" value="Genomic_DNA"/>
</dbReference>
<keyword evidence="2" id="KW-1185">Reference proteome</keyword>